<evidence type="ECO:0000256" key="6">
    <source>
        <dbReference type="ARBA" id="ARBA00023125"/>
    </source>
</evidence>
<dbReference type="PROSITE" id="PS51755">
    <property type="entry name" value="OMPR_PHOB"/>
    <property type="match status" value="1"/>
</dbReference>
<evidence type="ECO:0000256" key="1">
    <source>
        <dbReference type="ARBA" id="ARBA00004496"/>
    </source>
</evidence>
<keyword evidence="6 9" id="KW-0238">DNA-binding</keyword>
<accession>F5R7Q8</accession>
<dbReference type="NCBIfam" id="NF007820">
    <property type="entry name" value="PRK10529.1"/>
    <property type="match status" value="1"/>
</dbReference>
<dbReference type="GO" id="GO:0000987">
    <property type="term" value="F:cis-regulatory region sequence-specific DNA binding"/>
    <property type="evidence" value="ECO:0007669"/>
    <property type="project" value="UniProtKB-ARBA"/>
</dbReference>
<dbReference type="InterPro" id="IPR036388">
    <property type="entry name" value="WH-like_DNA-bd_sf"/>
</dbReference>
<dbReference type="InterPro" id="IPR011006">
    <property type="entry name" value="CheY-like_superfamily"/>
</dbReference>
<dbReference type="GO" id="GO:0042802">
    <property type="term" value="F:identical protein binding"/>
    <property type="evidence" value="ECO:0007669"/>
    <property type="project" value="UniProtKB-ARBA"/>
</dbReference>
<dbReference type="CDD" id="cd00383">
    <property type="entry name" value="trans_reg_C"/>
    <property type="match status" value="1"/>
</dbReference>
<dbReference type="SUPFAM" id="SSF52172">
    <property type="entry name" value="CheY-like"/>
    <property type="match status" value="1"/>
</dbReference>
<evidence type="ECO:0000256" key="8">
    <source>
        <dbReference type="PROSITE-ProRule" id="PRU00169"/>
    </source>
</evidence>
<dbReference type="Gene3D" id="1.10.10.10">
    <property type="entry name" value="Winged helix-like DNA-binding domain superfamily/Winged helix DNA-binding domain"/>
    <property type="match status" value="1"/>
</dbReference>
<feature type="domain" description="OmpR/PhoB-type" evidence="11">
    <location>
        <begin position="133"/>
        <end position="232"/>
    </location>
</feature>
<evidence type="ECO:0000256" key="4">
    <source>
        <dbReference type="ARBA" id="ARBA00023012"/>
    </source>
</evidence>
<proteinExistence type="predicted"/>
<dbReference type="InterPro" id="IPR001867">
    <property type="entry name" value="OmpR/PhoB-type_DNA-bd"/>
</dbReference>
<dbReference type="Pfam" id="PF00072">
    <property type="entry name" value="Response_reg"/>
    <property type="match status" value="1"/>
</dbReference>
<keyword evidence="7" id="KW-0804">Transcription</keyword>
<sequence length="236" mass="25837">MNLPPQPVTRVLVVEDDAAIRRFVRQALEDAGYQVSEAEGLRRGLIEAASRKPDLLVLDLGLPDGDGIDFIRDLRGWSALPVIVLSARVGDDDKIAALDAGADDYLVKPFSVGELMARVRAALRRRTAGGNSVSVLEFGACSLDLAARRLLRAGEPVHLTPVEYRLLAALAAHPGQVLTQRQLLLAVWGPNSVEHAHYLRIYMGHLRRKLESDPARPQHLLTETGIGYRFVTVAES</sequence>
<dbReference type="Pfam" id="PF00486">
    <property type="entry name" value="Trans_reg_C"/>
    <property type="match status" value="1"/>
</dbReference>
<dbReference type="GO" id="GO:0032993">
    <property type="term" value="C:protein-DNA complex"/>
    <property type="evidence" value="ECO:0007669"/>
    <property type="project" value="TreeGrafter"/>
</dbReference>
<keyword evidence="3 8" id="KW-0597">Phosphoprotein</keyword>
<dbReference type="Gene3D" id="3.40.50.2300">
    <property type="match status" value="1"/>
</dbReference>
<keyword evidence="4" id="KW-0902">Two-component regulatory system</keyword>
<dbReference type="PANTHER" id="PTHR48111">
    <property type="entry name" value="REGULATOR OF RPOS"/>
    <property type="match status" value="1"/>
</dbReference>
<dbReference type="EMBL" id="AFHG01000028">
    <property type="protein sequence ID" value="EGK73625.1"/>
    <property type="molecule type" value="Genomic_DNA"/>
</dbReference>
<evidence type="ECO:0000256" key="9">
    <source>
        <dbReference type="PROSITE-ProRule" id="PRU01091"/>
    </source>
</evidence>
<feature type="modified residue" description="4-aspartylphosphate" evidence="8">
    <location>
        <position position="59"/>
    </location>
</feature>
<evidence type="ECO:0000256" key="7">
    <source>
        <dbReference type="ARBA" id="ARBA00023163"/>
    </source>
</evidence>
<dbReference type="CDD" id="cd17620">
    <property type="entry name" value="REC_OmpR_KdpE-like"/>
    <property type="match status" value="1"/>
</dbReference>
<comment type="caution">
    <text evidence="12">The sequence shown here is derived from an EMBL/GenBank/DDBJ whole genome shotgun (WGS) entry which is preliminary data.</text>
</comment>
<dbReference type="SMART" id="SM00448">
    <property type="entry name" value="REC"/>
    <property type="match status" value="1"/>
</dbReference>
<dbReference type="eggNOG" id="COG0745">
    <property type="taxonomic scope" value="Bacteria"/>
</dbReference>
<evidence type="ECO:0000259" key="10">
    <source>
        <dbReference type="PROSITE" id="PS50110"/>
    </source>
</evidence>
<reference evidence="12 13" key="1">
    <citation type="journal article" date="2011" name="J. Bacteriol.">
        <title>Genome sequence of Methyloversatilis universalis FAM5T, a methylotrophic representative of the order Rhodocyclales.</title>
        <authorList>
            <person name="Kittichotirat W."/>
            <person name="Good N.M."/>
            <person name="Hall R."/>
            <person name="Bringel F."/>
            <person name="Lajus A."/>
            <person name="Medigue C."/>
            <person name="Smalley N.E."/>
            <person name="Beck D."/>
            <person name="Bumgarner R."/>
            <person name="Vuilleumier S."/>
            <person name="Kalyuzhnaya M.G."/>
        </authorList>
    </citation>
    <scope>NUCLEOTIDE SEQUENCE [LARGE SCALE GENOMIC DNA]</scope>
    <source>
        <strain evidence="13">ATCC BAA-1314 / JCM 13912 / FAM5</strain>
    </source>
</reference>
<dbReference type="SMART" id="SM00862">
    <property type="entry name" value="Trans_reg_C"/>
    <property type="match status" value="1"/>
</dbReference>
<dbReference type="FunFam" id="3.40.50.2300:FF:000021">
    <property type="entry name" value="Two-component system response regulator KdpE"/>
    <property type="match status" value="1"/>
</dbReference>
<evidence type="ECO:0000256" key="3">
    <source>
        <dbReference type="ARBA" id="ARBA00022553"/>
    </source>
</evidence>
<comment type="subcellular location">
    <subcellularLocation>
        <location evidence="1">Cytoplasm</location>
    </subcellularLocation>
</comment>
<dbReference type="Gene3D" id="6.10.250.690">
    <property type="match status" value="1"/>
</dbReference>
<evidence type="ECO:0000313" key="12">
    <source>
        <dbReference type="EMBL" id="EGK73625.1"/>
    </source>
</evidence>
<protein>
    <submittedName>
        <fullName evidence="12">KDP operon transcriptional regulatory protein KdpE</fullName>
    </submittedName>
</protein>
<evidence type="ECO:0000313" key="13">
    <source>
        <dbReference type="Proteomes" id="UP000005019"/>
    </source>
</evidence>
<keyword evidence="2" id="KW-0963">Cytoplasm</keyword>
<dbReference type="FunFam" id="1.10.10.10:FF:000210">
    <property type="entry name" value="Winged-helix transcriptional response regulator KdpE"/>
    <property type="match status" value="1"/>
</dbReference>
<feature type="DNA-binding region" description="OmpR/PhoB-type" evidence="9">
    <location>
        <begin position="133"/>
        <end position="232"/>
    </location>
</feature>
<evidence type="ECO:0000256" key="5">
    <source>
        <dbReference type="ARBA" id="ARBA00023015"/>
    </source>
</evidence>
<dbReference type="OrthoDB" id="8544854at2"/>
<dbReference type="AlphaFoldDB" id="F5R7Q8"/>
<dbReference type="STRING" id="1000565.METUNv1_00256"/>
<dbReference type="Proteomes" id="UP000005019">
    <property type="component" value="Unassembled WGS sequence"/>
</dbReference>
<gene>
    <name evidence="12" type="ORF">METUNv1_00256</name>
</gene>
<feature type="domain" description="Response regulatory" evidence="10">
    <location>
        <begin position="10"/>
        <end position="123"/>
    </location>
</feature>
<dbReference type="PANTHER" id="PTHR48111:SF50">
    <property type="entry name" value="KDP OPERON TRANSCRIPTIONAL REGULATORY PROTEIN KDPE"/>
    <property type="match status" value="1"/>
</dbReference>
<keyword evidence="5" id="KW-0805">Transcription regulation</keyword>
<organism evidence="12 13">
    <name type="scientific">Methyloversatilis universalis (strain ATCC BAA-1314 / DSM 25237 / JCM 13912 / CCUG 52030 / FAM5)</name>
    <dbReference type="NCBI Taxonomy" id="1000565"/>
    <lineage>
        <taxon>Bacteria</taxon>
        <taxon>Pseudomonadati</taxon>
        <taxon>Pseudomonadota</taxon>
        <taxon>Betaproteobacteria</taxon>
        <taxon>Nitrosomonadales</taxon>
        <taxon>Sterolibacteriaceae</taxon>
        <taxon>Methyloversatilis</taxon>
    </lineage>
</organism>
<dbReference type="PROSITE" id="PS50110">
    <property type="entry name" value="RESPONSE_REGULATORY"/>
    <property type="match status" value="1"/>
</dbReference>
<dbReference type="GO" id="GO:0000156">
    <property type="term" value="F:phosphorelay response regulator activity"/>
    <property type="evidence" value="ECO:0007669"/>
    <property type="project" value="TreeGrafter"/>
</dbReference>
<dbReference type="GO" id="GO:0045893">
    <property type="term" value="P:positive regulation of DNA-templated transcription"/>
    <property type="evidence" value="ECO:0007669"/>
    <property type="project" value="UniProtKB-ARBA"/>
</dbReference>
<keyword evidence="13" id="KW-1185">Reference proteome</keyword>
<name>F5R7Q8_METUF</name>
<dbReference type="RefSeq" id="WP_008058042.1">
    <property type="nucleotide sequence ID" value="NZ_AFHG01000028.1"/>
</dbReference>
<dbReference type="InterPro" id="IPR001789">
    <property type="entry name" value="Sig_transdc_resp-reg_receiver"/>
</dbReference>
<dbReference type="GO" id="GO:0005829">
    <property type="term" value="C:cytosol"/>
    <property type="evidence" value="ECO:0007669"/>
    <property type="project" value="TreeGrafter"/>
</dbReference>
<evidence type="ECO:0000256" key="2">
    <source>
        <dbReference type="ARBA" id="ARBA00022490"/>
    </source>
</evidence>
<dbReference type="InterPro" id="IPR039420">
    <property type="entry name" value="WalR-like"/>
</dbReference>
<evidence type="ECO:0000259" key="11">
    <source>
        <dbReference type="PROSITE" id="PS51755"/>
    </source>
</evidence>